<organism evidence="1 2">
    <name type="scientific">Pseudonocardia tropica</name>
    <dbReference type="NCBI Taxonomy" id="681289"/>
    <lineage>
        <taxon>Bacteria</taxon>
        <taxon>Bacillati</taxon>
        <taxon>Actinomycetota</taxon>
        <taxon>Actinomycetes</taxon>
        <taxon>Pseudonocardiales</taxon>
        <taxon>Pseudonocardiaceae</taxon>
        <taxon>Pseudonocardia</taxon>
    </lineage>
</organism>
<proteinExistence type="predicted"/>
<accession>A0ABV1JS50</accession>
<comment type="caution">
    <text evidence="1">The sequence shown here is derived from an EMBL/GenBank/DDBJ whole genome shotgun (WGS) entry which is preliminary data.</text>
</comment>
<keyword evidence="2" id="KW-1185">Reference proteome</keyword>
<name>A0ABV1JS50_9PSEU</name>
<dbReference type="Proteomes" id="UP001464923">
    <property type="component" value="Unassembled WGS sequence"/>
</dbReference>
<reference evidence="1 2" key="1">
    <citation type="submission" date="2024-03" db="EMBL/GenBank/DDBJ databases">
        <title>Draft genome sequence of Pseudonocardia tropica JCM 19149.</title>
        <authorList>
            <person name="Butdee W."/>
            <person name="Duangmal K."/>
        </authorList>
    </citation>
    <scope>NUCLEOTIDE SEQUENCE [LARGE SCALE GENOMIC DNA]</scope>
    <source>
        <strain evidence="1 2">JCM 19149</strain>
    </source>
</reference>
<gene>
    <name evidence="1" type="ORF">WHI96_07925</name>
</gene>
<evidence type="ECO:0008006" key="3">
    <source>
        <dbReference type="Google" id="ProtNLM"/>
    </source>
</evidence>
<dbReference type="RefSeq" id="WP_345652825.1">
    <property type="nucleotide sequence ID" value="NZ_BAABLY010000082.1"/>
</dbReference>
<protein>
    <recommendedName>
        <fullName evidence="3">Tail terminator</fullName>
    </recommendedName>
</protein>
<evidence type="ECO:0000313" key="1">
    <source>
        <dbReference type="EMBL" id="MEQ3538745.1"/>
    </source>
</evidence>
<dbReference type="EMBL" id="JBEDNP010000004">
    <property type="protein sequence ID" value="MEQ3538745.1"/>
    <property type="molecule type" value="Genomic_DNA"/>
</dbReference>
<sequence>MTLAPPFIPHSELVLKAWLGTIPGLPNAAADLPSDQASWTADGFVTFLAIGGRPHTDQAIRRPVFQIDTWAVSPTSGKPPWGKANQLAELIVAATYAPSAAAWGIRGVDPGSSYQQARVMAAEVVSEPRRMRFDEGTYARFSLDLQLTWAVAS</sequence>
<evidence type="ECO:0000313" key="2">
    <source>
        <dbReference type="Proteomes" id="UP001464923"/>
    </source>
</evidence>